<protein>
    <recommendedName>
        <fullName evidence="8">Protein kinase domain-containing protein</fullName>
    </recommendedName>
</protein>
<dbReference type="InterPro" id="IPR017441">
    <property type="entry name" value="Protein_kinase_ATP_BS"/>
</dbReference>
<dbReference type="Gene3D" id="1.10.510.10">
    <property type="entry name" value="Transferase(Phosphotransferase) domain 1"/>
    <property type="match status" value="1"/>
</dbReference>
<evidence type="ECO:0000256" key="6">
    <source>
        <dbReference type="PROSITE-ProRule" id="PRU10141"/>
    </source>
</evidence>
<dbReference type="Proteomes" id="UP001642484">
    <property type="component" value="Unassembled WGS sequence"/>
</dbReference>
<keyword evidence="3 6" id="KW-0547">Nucleotide-binding</keyword>
<feature type="region of interest" description="Disordered" evidence="7">
    <location>
        <begin position="67"/>
        <end position="89"/>
    </location>
</feature>
<gene>
    <name evidence="9" type="ORF">CCMP2556_LOCUS41703</name>
</gene>
<keyword evidence="4" id="KW-0418">Kinase</keyword>
<dbReference type="SMART" id="SM00220">
    <property type="entry name" value="S_TKc"/>
    <property type="match status" value="1"/>
</dbReference>
<dbReference type="InterPro" id="IPR000719">
    <property type="entry name" value="Prot_kinase_dom"/>
</dbReference>
<evidence type="ECO:0000256" key="1">
    <source>
        <dbReference type="ARBA" id="ARBA00022527"/>
    </source>
</evidence>
<dbReference type="EMBL" id="CAXAMN010024361">
    <property type="protein sequence ID" value="CAK9085981.1"/>
    <property type="molecule type" value="Genomic_DNA"/>
</dbReference>
<accession>A0ABP0QCL6</accession>
<dbReference type="Pfam" id="PF00069">
    <property type="entry name" value="Pkinase"/>
    <property type="match status" value="1"/>
</dbReference>
<organism evidence="9 10">
    <name type="scientific">Durusdinium trenchii</name>
    <dbReference type="NCBI Taxonomy" id="1381693"/>
    <lineage>
        <taxon>Eukaryota</taxon>
        <taxon>Sar</taxon>
        <taxon>Alveolata</taxon>
        <taxon>Dinophyceae</taxon>
        <taxon>Suessiales</taxon>
        <taxon>Symbiodiniaceae</taxon>
        <taxon>Durusdinium</taxon>
    </lineage>
</organism>
<evidence type="ECO:0000256" key="5">
    <source>
        <dbReference type="ARBA" id="ARBA00022840"/>
    </source>
</evidence>
<dbReference type="Gene3D" id="3.30.200.20">
    <property type="entry name" value="Phosphorylase Kinase, domain 1"/>
    <property type="match status" value="1"/>
</dbReference>
<comment type="caution">
    <text evidence="9">The sequence shown here is derived from an EMBL/GenBank/DDBJ whole genome shotgun (WGS) entry which is preliminary data.</text>
</comment>
<feature type="domain" description="Protein kinase" evidence="8">
    <location>
        <begin position="201"/>
        <end position="536"/>
    </location>
</feature>
<evidence type="ECO:0000259" key="8">
    <source>
        <dbReference type="PROSITE" id="PS50011"/>
    </source>
</evidence>
<dbReference type="PROSITE" id="PS00107">
    <property type="entry name" value="PROTEIN_KINASE_ATP"/>
    <property type="match status" value="1"/>
</dbReference>
<proteinExistence type="predicted"/>
<keyword evidence="2" id="KW-0808">Transferase</keyword>
<sequence length="540" mass="60238">MGEGRSRSPNSLPWGLLKKQLHPGCKVRLKGLHVQRNGQIGIVEDYLPPKQRWRVRLGSGKSHDFKAENLHLEEPAERPPPPGWVGPETERGAVVQQTAFREEETVEKKPEMQIGSMVVLHGLKSAAELNDQRGEIESFVQESSRWRVKLLDGAVKDLKAENLRLLDAKESEVFSELAALEAELDTFRVEAGDACGPQGRFVVEEKLGEGTFSTVFRCRDAENAANAKTSYAVKFTRANEQTRRALEREVKIMSQLITKLAPQDPEGMRCILCLAFFETFVHQGRLAAVFELMKCNLRTALAKYGAGRGLPLLPTVRDFGRQLFLALRLLRNAQLFHCDVKPENLLLAADNSSIKLCDFGSCHGPAERLRSDQLMPRNYRAPEIMLGQDYGFPVDMWSAAATIFELATDTVLFQGENNNEMLYEMMRVCGPFPLALVLSGHFSIKHFGANGDFLNAKGDVAIDSSNPRVRPLESFDPPARPLQFLLEEALKEPPKGVAETRHRGMVSHLCDLLGQCLRADASLRPMPEVALGHKFFQKGG</sequence>
<reference evidence="9 10" key="1">
    <citation type="submission" date="2024-02" db="EMBL/GenBank/DDBJ databases">
        <authorList>
            <person name="Chen Y."/>
            <person name="Shah S."/>
            <person name="Dougan E. K."/>
            <person name="Thang M."/>
            <person name="Chan C."/>
        </authorList>
    </citation>
    <scope>NUCLEOTIDE SEQUENCE [LARGE SCALE GENOMIC DNA]</scope>
</reference>
<evidence type="ECO:0000256" key="3">
    <source>
        <dbReference type="ARBA" id="ARBA00022741"/>
    </source>
</evidence>
<keyword evidence="5 6" id="KW-0067">ATP-binding</keyword>
<keyword evidence="10" id="KW-1185">Reference proteome</keyword>
<evidence type="ECO:0000256" key="2">
    <source>
        <dbReference type="ARBA" id="ARBA00022679"/>
    </source>
</evidence>
<evidence type="ECO:0000256" key="4">
    <source>
        <dbReference type="ARBA" id="ARBA00022777"/>
    </source>
</evidence>
<keyword evidence="1" id="KW-0723">Serine/threonine-protein kinase</keyword>
<evidence type="ECO:0000313" key="9">
    <source>
        <dbReference type="EMBL" id="CAK9085981.1"/>
    </source>
</evidence>
<dbReference type="InterPro" id="IPR008271">
    <property type="entry name" value="Ser/Thr_kinase_AS"/>
</dbReference>
<name>A0ABP0QCL6_9DINO</name>
<dbReference type="PANTHER" id="PTHR24058:SF103">
    <property type="entry name" value="SERINE_THREONINE-PROTEIN KINASE PRP4 HOMOLOG"/>
    <property type="match status" value="1"/>
</dbReference>
<dbReference type="PROSITE" id="PS00108">
    <property type="entry name" value="PROTEIN_KINASE_ST"/>
    <property type="match status" value="1"/>
</dbReference>
<dbReference type="PANTHER" id="PTHR24058">
    <property type="entry name" value="DUAL SPECIFICITY PROTEIN KINASE"/>
    <property type="match status" value="1"/>
</dbReference>
<evidence type="ECO:0000313" key="10">
    <source>
        <dbReference type="Proteomes" id="UP001642484"/>
    </source>
</evidence>
<feature type="binding site" evidence="6">
    <location>
        <position position="234"/>
    </location>
    <ligand>
        <name>ATP</name>
        <dbReference type="ChEBI" id="CHEBI:30616"/>
    </ligand>
</feature>
<dbReference type="PROSITE" id="PS50011">
    <property type="entry name" value="PROTEIN_KINASE_DOM"/>
    <property type="match status" value="1"/>
</dbReference>
<evidence type="ECO:0000256" key="7">
    <source>
        <dbReference type="SAM" id="MobiDB-lite"/>
    </source>
</evidence>
<dbReference type="InterPro" id="IPR011009">
    <property type="entry name" value="Kinase-like_dom_sf"/>
</dbReference>
<dbReference type="SUPFAM" id="SSF56112">
    <property type="entry name" value="Protein kinase-like (PK-like)"/>
    <property type="match status" value="1"/>
</dbReference>
<dbReference type="InterPro" id="IPR050494">
    <property type="entry name" value="Ser_Thr_dual-spec_kinase"/>
</dbReference>
<feature type="compositionally biased region" description="Basic and acidic residues" evidence="7">
    <location>
        <begin position="67"/>
        <end position="77"/>
    </location>
</feature>